<dbReference type="Pfam" id="PF00491">
    <property type="entry name" value="Arginase"/>
    <property type="match status" value="1"/>
</dbReference>
<comment type="catalytic activity">
    <reaction evidence="8 12">
        <text>L-arginine + H2O = urea + L-ornithine</text>
        <dbReference type="Rhea" id="RHEA:20569"/>
        <dbReference type="ChEBI" id="CHEBI:15377"/>
        <dbReference type="ChEBI" id="CHEBI:16199"/>
        <dbReference type="ChEBI" id="CHEBI:32682"/>
        <dbReference type="ChEBI" id="CHEBI:46911"/>
        <dbReference type="EC" id="3.5.3.1"/>
    </reaction>
</comment>
<dbReference type="GeneID" id="90996118"/>
<dbReference type="PIRSF" id="PIRSF036979">
    <property type="entry name" value="Arginase"/>
    <property type="match status" value="1"/>
</dbReference>
<dbReference type="GO" id="GO:0005737">
    <property type="term" value="C:cytoplasm"/>
    <property type="evidence" value="ECO:0007669"/>
    <property type="project" value="TreeGrafter"/>
</dbReference>
<comment type="pathway">
    <text evidence="1">Nitrogen metabolism; urea cycle; L-ornithine and urea from L-arginine: step 1/1.</text>
</comment>
<organism evidence="13 14">
    <name type="scientific">Tissierella praeacuta DSM 18095</name>
    <dbReference type="NCBI Taxonomy" id="1123404"/>
    <lineage>
        <taxon>Bacteria</taxon>
        <taxon>Bacillati</taxon>
        <taxon>Bacillota</taxon>
        <taxon>Tissierellia</taxon>
        <taxon>Tissierellales</taxon>
        <taxon>Tissierellaceae</taxon>
        <taxon>Tissierella</taxon>
    </lineage>
</organism>
<evidence type="ECO:0000256" key="10">
    <source>
        <dbReference type="PIRSR" id="PIRSR036979-1"/>
    </source>
</evidence>
<keyword evidence="5 10" id="KW-0479">Metal-binding</keyword>
<evidence type="ECO:0000256" key="12">
    <source>
        <dbReference type="RuleBase" id="RU361159"/>
    </source>
</evidence>
<dbReference type="STRING" id="1123404.SAMN02745784_01061"/>
<proteinExistence type="inferred from homology"/>
<keyword evidence="4 12" id="KW-0056">Arginine metabolism</keyword>
<dbReference type="GO" id="GO:0006525">
    <property type="term" value="P:arginine metabolic process"/>
    <property type="evidence" value="ECO:0007669"/>
    <property type="project" value="UniProtKB-KW"/>
</dbReference>
<dbReference type="Gene3D" id="3.40.800.10">
    <property type="entry name" value="Ureohydrolase domain"/>
    <property type="match status" value="1"/>
</dbReference>
<dbReference type="InterPro" id="IPR023696">
    <property type="entry name" value="Ureohydrolase_dom_sf"/>
</dbReference>
<dbReference type="PROSITE" id="PS51409">
    <property type="entry name" value="ARGINASE_2"/>
    <property type="match status" value="1"/>
</dbReference>
<evidence type="ECO:0000256" key="6">
    <source>
        <dbReference type="ARBA" id="ARBA00022801"/>
    </source>
</evidence>
<keyword evidence="14" id="KW-1185">Reference proteome</keyword>
<keyword evidence="7 10" id="KW-0464">Manganese</keyword>
<dbReference type="Proteomes" id="UP000184114">
    <property type="component" value="Unassembled WGS sequence"/>
</dbReference>
<dbReference type="AlphaFoldDB" id="A0A1M4UFP2"/>
<dbReference type="EMBL" id="FQTY01000003">
    <property type="protein sequence ID" value="SHE55571.1"/>
    <property type="molecule type" value="Genomic_DNA"/>
</dbReference>
<feature type="binding site" evidence="10">
    <location>
        <position position="229"/>
    </location>
    <ligand>
        <name>Mn(2+)</name>
        <dbReference type="ChEBI" id="CHEBI:29035"/>
        <label>1</label>
    </ligand>
</feature>
<dbReference type="PANTHER" id="PTHR43782">
    <property type="entry name" value="ARGINASE"/>
    <property type="match status" value="1"/>
</dbReference>
<keyword evidence="6 12" id="KW-0378">Hydrolase</keyword>
<evidence type="ECO:0000256" key="5">
    <source>
        <dbReference type="ARBA" id="ARBA00022723"/>
    </source>
</evidence>
<dbReference type="InterPro" id="IPR006035">
    <property type="entry name" value="Ureohydrolase"/>
</dbReference>
<evidence type="ECO:0000256" key="4">
    <source>
        <dbReference type="ARBA" id="ARBA00022503"/>
    </source>
</evidence>
<dbReference type="RefSeq" id="WP_072973931.1">
    <property type="nucleotide sequence ID" value="NZ_FQTY01000003.1"/>
</dbReference>
<evidence type="ECO:0000256" key="9">
    <source>
        <dbReference type="NCBIfam" id="TIGR01229"/>
    </source>
</evidence>
<dbReference type="PANTHER" id="PTHR43782:SF3">
    <property type="entry name" value="ARGINASE"/>
    <property type="match status" value="1"/>
</dbReference>
<dbReference type="CDD" id="cd09989">
    <property type="entry name" value="Arginase"/>
    <property type="match status" value="1"/>
</dbReference>
<dbReference type="SUPFAM" id="SSF52768">
    <property type="entry name" value="Arginase/deacetylase"/>
    <property type="match status" value="1"/>
</dbReference>
<dbReference type="GO" id="GO:0004053">
    <property type="term" value="F:arginase activity"/>
    <property type="evidence" value="ECO:0007669"/>
    <property type="project" value="UniProtKB-UniRule"/>
</dbReference>
<evidence type="ECO:0000313" key="13">
    <source>
        <dbReference type="EMBL" id="SHE55571.1"/>
    </source>
</evidence>
<feature type="binding site" evidence="10">
    <location>
        <position position="126"/>
    </location>
    <ligand>
        <name>Mn(2+)</name>
        <dbReference type="ChEBI" id="CHEBI:29035"/>
        <label>2</label>
    </ligand>
</feature>
<dbReference type="PRINTS" id="PR00116">
    <property type="entry name" value="ARGINASE"/>
</dbReference>
<dbReference type="InterPro" id="IPR014033">
    <property type="entry name" value="Arginase"/>
</dbReference>
<name>A0A1M4UFP2_9FIRM</name>
<feature type="binding site" evidence="10">
    <location>
        <position position="227"/>
    </location>
    <ligand>
        <name>Mn(2+)</name>
        <dbReference type="ChEBI" id="CHEBI:29035"/>
        <label>1</label>
    </ligand>
</feature>
<dbReference type="NCBIfam" id="TIGR01229">
    <property type="entry name" value="rocF_arginase"/>
    <property type="match status" value="1"/>
</dbReference>
<reference evidence="14" key="1">
    <citation type="submission" date="2016-11" db="EMBL/GenBank/DDBJ databases">
        <authorList>
            <person name="Varghese N."/>
            <person name="Submissions S."/>
        </authorList>
    </citation>
    <scope>NUCLEOTIDE SEQUENCE [LARGE SCALE GENOMIC DNA]</scope>
    <source>
        <strain evidence="14">DSM 18095</strain>
    </source>
</reference>
<sequence length="301" mass="33295">MDINLIGVPLKYGCDRDGAQLGPATLREKGIIDIIKKNGHNVHDMGDIYIPYVLPEDKYKDHPKMKYLNTIAEINCNLANNVYCSLMGQNFPFVIGGDHALGAGSIAGASKFFDNLAVIWIDAHGDINTFETSPSGNIHGMPLAASMNVGHHILTNIYYDGIKVKPENVYILGGRDIDPGEFALADELNLNMYTMDMVREKGLDNILKEIIHKIKTSNVDGVHISFDIDVLDSSLVPGTGTPVSEGFNINECKEVFTALLDEKFVTSMDFVELNPKIDNEDGRTIKHCIEMLEHIFKIINS</sequence>
<feature type="binding site" evidence="10">
    <location>
        <position position="122"/>
    </location>
    <ligand>
        <name>Mn(2+)</name>
        <dbReference type="ChEBI" id="CHEBI:29035"/>
        <label>1</label>
    </ligand>
</feature>
<evidence type="ECO:0000256" key="1">
    <source>
        <dbReference type="ARBA" id="ARBA00005098"/>
    </source>
</evidence>
<accession>A0A1M4UFP2</accession>
<gene>
    <name evidence="13" type="ORF">SAMN02745784_01061</name>
</gene>
<evidence type="ECO:0000256" key="7">
    <source>
        <dbReference type="ARBA" id="ARBA00023211"/>
    </source>
</evidence>
<protein>
    <recommendedName>
        <fullName evidence="3 9">Arginase</fullName>
        <ecNumber evidence="2 9">3.5.3.1</ecNumber>
    </recommendedName>
</protein>
<dbReference type="GO" id="GO:0030145">
    <property type="term" value="F:manganese ion binding"/>
    <property type="evidence" value="ECO:0007669"/>
    <property type="project" value="TreeGrafter"/>
</dbReference>
<comment type="cofactor">
    <cofactor evidence="10 12">
        <name>Mn(2+)</name>
        <dbReference type="ChEBI" id="CHEBI:29035"/>
    </cofactor>
    <text evidence="10 12">Binds 2 manganese ions per subunit.</text>
</comment>
<dbReference type="EC" id="3.5.3.1" evidence="2 9"/>
<evidence type="ECO:0000256" key="8">
    <source>
        <dbReference type="ARBA" id="ARBA00047391"/>
    </source>
</evidence>
<evidence type="ECO:0000256" key="3">
    <source>
        <dbReference type="ARBA" id="ARBA00018123"/>
    </source>
</evidence>
<feature type="binding site" evidence="10">
    <location>
        <position position="99"/>
    </location>
    <ligand>
        <name>Mn(2+)</name>
        <dbReference type="ChEBI" id="CHEBI:29035"/>
        <label>1</label>
    </ligand>
</feature>
<evidence type="ECO:0000256" key="2">
    <source>
        <dbReference type="ARBA" id="ARBA00012168"/>
    </source>
</evidence>
<feature type="binding site" evidence="10">
    <location>
        <position position="124"/>
    </location>
    <ligand>
        <name>Mn(2+)</name>
        <dbReference type="ChEBI" id="CHEBI:29035"/>
        <label>2</label>
    </ligand>
</feature>
<dbReference type="FunFam" id="3.40.800.10:FF:000012">
    <property type="entry name" value="Arginase"/>
    <property type="match status" value="1"/>
</dbReference>
<evidence type="ECO:0000256" key="11">
    <source>
        <dbReference type="PROSITE-ProRule" id="PRU00742"/>
    </source>
</evidence>
<comment type="similarity">
    <text evidence="11 12">Belongs to the arginase family.</text>
</comment>
<evidence type="ECO:0000313" key="14">
    <source>
        <dbReference type="Proteomes" id="UP000184114"/>
    </source>
</evidence>